<name>A0A078KZQ7_9GAMM</name>
<accession>A0A078KZQ7</accession>
<organism evidence="1 2">
    <name type="scientific">Legionella massiliensis</name>
    <dbReference type="NCBI Taxonomy" id="1034943"/>
    <lineage>
        <taxon>Bacteria</taxon>
        <taxon>Pseudomonadati</taxon>
        <taxon>Pseudomonadota</taxon>
        <taxon>Gammaproteobacteria</taxon>
        <taxon>Legionellales</taxon>
        <taxon>Legionellaceae</taxon>
        <taxon>Legionella</taxon>
    </lineage>
</organism>
<evidence type="ECO:0000313" key="2">
    <source>
        <dbReference type="Proteomes" id="UP000044071"/>
    </source>
</evidence>
<dbReference type="EMBL" id="CCSB01000003">
    <property type="protein sequence ID" value="CDZ78391.1"/>
    <property type="molecule type" value="Genomic_DNA"/>
</dbReference>
<gene>
    <name evidence="1" type="ORF">BN59_02701</name>
</gene>
<evidence type="ECO:0000313" key="1">
    <source>
        <dbReference type="EMBL" id="CDZ78391.1"/>
    </source>
</evidence>
<dbReference type="Proteomes" id="UP000044071">
    <property type="component" value="Unassembled WGS sequence"/>
</dbReference>
<proteinExistence type="predicted"/>
<reference evidence="1 2" key="1">
    <citation type="submission" date="2014-06" db="EMBL/GenBank/DDBJ databases">
        <authorList>
            <person name="Urmite Genomes Urmite Genomes"/>
        </authorList>
    </citation>
    <scope>NUCLEOTIDE SEQUENCE [LARGE SCALE GENOMIC DNA]</scope>
</reference>
<sequence length="295" mass="34007">MKNKRSIDSFNPANTFNEIVRLADELCTGLALSCTKNTRAPYPSKFQSLVEDSGKKVTIIVSCEVEIPNNTRAWIQSTAKEFFTKAAKKNMGYKADKKPKIPVITIETDLKKVLNISDKKTSDERIVFQFSSNLMALSDNNSLIEAIQPKPYLNEKIVFLRAYLIDKVLFHDEFKKLFPFIDYSQPMFSILNQLMSFLEAEYCKIKSEDKAGFITLTNRMNQFIIGKYSRKSYLTSDFAKLEIADEINTLRVDVDFYLKLIEEKIKENKLSPIKAWNLYSSCFSLFEDALDSFEE</sequence>
<dbReference type="AlphaFoldDB" id="A0A078KZQ7"/>
<keyword evidence="2" id="KW-1185">Reference proteome</keyword>
<protein>
    <submittedName>
        <fullName evidence="1">Uncharacterized protein</fullName>
    </submittedName>
</protein>
<dbReference type="RefSeq" id="WP_043874890.1">
    <property type="nucleotide sequence ID" value="NZ_CCVW01000003.1"/>
</dbReference>